<dbReference type="PANTHER" id="PTHR30146:SF33">
    <property type="entry name" value="TRANSCRIPTIONAL REGULATOR"/>
    <property type="match status" value="1"/>
</dbReference>
<evidence type="ECO:0000256" key="2">
    <source>
        <dbReference type="ARBA" id="ARBA00023125"/>
    </source>
</evidence>
<evidence type="ECO:0000256" key="3">
    <source>
        <dbReference type="ARBA" id="ARBA00023163"/>
    </source>
</evidence>
<dbReference type="AlphaFoldDB" id="A0A8J7SET5"/>
<keyword evidence="3" id="KW-0804">Transcription</keyword>
<dbReference type="GO" id="GO:0003700">
    <property type="term" value="F:DNA-binding transcription factor activity"/>
    <property type="evidence" value="ECO:0007669"/>
    <property type="project" value="TreeGrafter"/>
</dbReference>
<name>A0A8J7SET5_9RHOB</name>
<dbReference type="InterPro" id="IPR000843">
    <property type="entry name" value="HTH_LacI"/>
</dbReference>
<dbReference type="Proteomes" id="UP000655420">
    <property type="component" value="Unassembled WGS sequence"/>
</dbReference>
<dbReference type="CDD" id="cd01575">
    <property type="entry name" value="PBP1_GntR"/>
    <property type="match status" value="1"/>
</dbReference>
<proteinExistence type="predicted"/>
<evidence type="ECO:0000256" key="1">
    <source>
        <dbReference type="ARBA" id="ARBA00023015"/>
    </source>
</evidence>
<dbReference type="PROSITE" id="PS50932">
    <property type="entry name" value="HTH_LACI_2"/>
    <property type="match status" value="1"/>
</dbReference>
<accession>A0A8J7SET5</accession>
<dbReference type="SMART" id="SM00354">
    <property type="entry name" value="HTH_LACI"/>
    <property type="match status" value="1"/>
</dbReference>
<dbReference type="Pfam" id="PF13377">
    <property type="entry name" value="Peripla_BP_3"/>
    <property type="match status" value="1"/>
</dbReference>
<organism evidence="5 6">
    <name type="scientific">Thermohalobaculum xanthum</name>
    <dbReference type="NCBI Taxonomy" id="2753746"/>
    <lineage>
        <taxon>Bacteria</taxon>
        <taxon>Pseudomonadati</taxon>
        <taxon>Pseudomonadota</taxon>
        <taxon>Alphaproteobacteria</taxon>
        <taxon>Rhodobacterales</taxon>
        <taxon>Paracoccaceae</taxon>
        <taxon>Thermohalobaculum</taxon>
    </lineage>
</organism>
<evidence type="ECO:0000313" key="6">
    <source>
        <dbReference type="Proteomes" id="UP000655420"/>
    </source>
</evidence>
<protein>
    <submittedName>
        <fullName evidence="5">LacI family DNA-binding transcriptional regulator</fullName>
    </submittedName>
</protein>
<keyword evidence="6" id="KW-1185">Reference proteome</keyword>
<evidence type="ECO:0000313" key="5">
    <source>
        <dbReference type="EMBL" id="MBK0398060.1"/>
    </source>
</evidence>
<dbReference type="InterPro" id="IPR028082">
    <property type="entry name" value="Peripla_BP_I"/>
</dbReference>
<dbReference type="PROSITE" id="PS00356">
    <property type="entry name" value="HTH_LACI_1"/>
    <property type="match status" value="1"/>
</dbReference>
<dbReference type="GO" id="GO:0000976">
    <property type="term" value="F:transcription cis-regulatory region binding"/>
    <property type="evidence" value="ECO:0007669"/>
    <property type="project" value="TreeGrafter"/>
</dbReference>
<dbReference type="Gene3D" id="3.40.50.2300">
    <property type="match status" value="2"/>
</dbReference>
<dbReference type="EMBL" id="JAEHHL010000001">
    <property type="protein sequence ID" value="MBK0398060.1"/>
    <property type="molecule type" value="Genomic_DNA"/>
</dbReference>
<dbReference type="SUPFAM" id="SSF47413">
    <property type="entry name" value="lambda repressor-like DNA-binding domains"/>
    <property type="match status" value="1"/>
</dbReference>
<dbReference type="InterPro" id="IPR010982">
    <property type="entry name" value="Lambda_DNA-bd_dom_sf"/>
</dbReference>
<evidence type="ECO:0000259" key="4">
    <source>
        <dbReference type="PROSITE" id="PS50932"/>
    </source>
</evidence>
<dbReference type="CDD" id="cd01392">
    <property type="entry name" value="HTH_LacI"/>
    <property type="match status" value="1"/>
</dbReference>
<dbReference type="Gene3D" id="1.10.260.40">
    <property type="entry name" value="lambda repressor-like DNA-binding domains"/>
    <property type="match status" value="1"/>
</dbReference>
<comment type="caution">
    <text evidence="5">The sequence shown here is derived from an EMBL/GenBank/DDBJ whole genome shotgun (WGS) entry which is preliminary data.</text>
</comment>
<dbReference type="InterPro" id="IPR046335">
    <property type="entry name" value="LacI/GalR-like_sensor"/>
</dbReference>
<dbReference type="RefSeq" id="WP_200606595.1">
    <property type="nucleotide sequence ID" value="NZ_JAEHHL010000001.1"/>
</dbReference>
<gene>
    <name evidence="5" type="ORF">H0I76_02565</name>
</gene>
<keyword evidence="1" id="KW-0805">Transcription regulation</keyword>
<dbReference type="PANTHER" id="PTHR30146">
    <property type="entry name" value="LACI-RELATED TRANSCRIPTIONAL REPRESSOR"/>
    <property type="match status" value="1"/>
</dbReference>
<reference evidence="5" key="1">
    <citation type="submission" date="2020-12" db="EMBL/GenBank/DDBJ databases">
        <title>Bacterial taxonomy.</title>
        <authorList>
            <person name="Pan X."/>
        </authorList>
    </citation>
    <scope>NUCLEOTIDE SEQUENCE</scope>
    <source>
        <strain evidence="5">M0105</strain>
    </source>
</reference>
<dbReference type="SUPFAM" id="SSF53822">
    <property type="entry name" value="Periplasmic binding protein-like I"/>
    <property type="match status" value="1"/>
</dbReference>
<dbReference type="Pfam" id="PF00356">
    <property type="entry name" value="LacI"/>
    <property type="match status" value="1"/>
</dbReference>
<sequence length="335" mass="35340">MSKPTLADVARLAEVSEMTASRALNRRGYVSAATIERVEAAAAKVGYMPNRLAGALASERTPLVAVVLPTLSNAVFPEVLAGIGAGLAGTGMTPVFGVTEYAPEAEEQNIRELLSWRPAGLIVTGLEHSVAARNLLAACDARVAEIMDTDGTPVSACFGLSHRAVGEAMARHLLDKGYRRFGYVGARLDRDLRARKRRDGFVAVIRAAGATLVHDLAPDARSSMLLGRQLTAGVLAAGGQGADRRVDALYYSNDDMAAGGLMHCLAEGVEVPGRVALAGFNGLDLVDALPLRLTTYRSPRFEIGRQAAAYIAALQAPEIPPRRVIDGELVPGETS</sequence>
<keyword evidence="2 5" id="KW-0238">DNA-binding</keyword>
<feature type="domain" description="HTH lacI-type" evidence="4">
    <location>
        <begin position="4"/>
        <end position="58"/>
    </location>
</feature>